<dbReference type="Pfam" id="PF12710">
    <property type="entry name" value="HAD"/>
    <property type="match status" value="1"/>
</dbReference>
<accession>U1G8E1</accession>
<evidence type="ECO:0000313" key="2">
    <source>
        <dbReference type="Proteomes" id="UP000019373"/>
    </source>
</evidence>
<dbReference type="RefSeq" id="XP_007806033.1">
    <property type="nucleotide sequence ID" value="XM_007807842.1"/>
</dbReference>
<dbReference type="InterPro" id="IPR050849">
    <property type="entry name" value="HAD-like_hydrolase_phosphatase"/>
</dbReference>
<reference evidence="2" key="1">
    <citation type="journal article" date="2014" name="BMC Genomics">
        <title>Genome characteristics reveal the impact of lichenization on lichen-forming fungus Endocarpon pusillum Hedwig (Verrucariales, Ascomycota).</title>
        <authorList>
            <person name="Wang Y.-Y."/>
            <person name="Liu B."/>
            <person name="Zhang X.-Y."/>
            <person name="Zhou Q.-M."/>
            <person name="Zhang T."/>
            <person name="Li H."/>
            <person name="Yu Y.-F."/>
            <person name="Zhang X.-L."/>
            <person name="Hao X.-Y."/>
            <person name="Wang M."/>
            <person name="Wang L."/>
            <person name="Wei J.-C."/>
        </authorList>
    </citation>
    <scope>NUCLEOTIDE SEQUENCE [LARGE SCALE GENOMIC DNA]</scope>
    <source>
        <strain evidence="2">Z07020 / HMAS-L-300199</strain>
    </source>
</reference>
<dbReference type="HOGENOM" id="CLU_056574_1_0_1"/>
<sequence>MNWFFDWDGTMTTADTLSVVASIGYNKHRDQKLPPWSYFTNAYLSDYKAHKAMHESKPGSSNSIEEFLEWQENLVEVERASVERVERAGIFANVTITDIDNAAREAVQSRSVLLRPGLVSLIEKIQERGGSTTIVSINWSARFIYSCLGSAREPRTQAQPHKVNIRANEIGSGSSAKLTRTSAVEDRGIWTARDKERMMLAELEAEPQQRNSVYIGDSPNDLSCLLLANVGICIRDNELNNEQSSLRELLHRFNIACQHIGKYSHRRSTDYKSFKRLWWAKDFNEIRESALFEHEHMSLE</sequence>
<dbReference type="InterPro" id="IPR023214">
    <property type="entry name" value="HAD_sf"/>
</dbReference>
<dbReference type="PANTHER" id="PTHR28181">
    <property type="entry name" value="UPF0655 PROTEIN YCR015C"/>
    <property type="match status" value="1"/>
</dbReference>
<organism evidence="1 2">
    <name type="scientific">Endocarpon pusillum (strain Z07020 / HMAS-L-300199)</name>
    <name type="common">Lichen-forming fungus</name>
    <dbReference type="NCBI Taxonomy" id="1263415"/>
    <lineage>
        <taxon>Eukaryota</taxon>
        <taxon>Fungi</taxon>
        <taxon>Dikarya</taxon>
        <taxon>Ascomycota</taxon>
        <taxon>Pezizomycotina</taxon>
        <taxon>Eurotiomycetes</taxon>
        <taxon>Chaetothyriomycetidae</taxon>
        <taxon>Verrucariales</taxon>
        <taxon>Verrucariaceae</taxon>
        <taxon>Endocarpon</taxon>
    </lineage>
</organism>
<dbReference type="EMBL" id="KE721523">
    <property type="protein sequence ID" value="ERF68258.1"/>
    <property type="molecule type" value="Genomic_DNA"/>
</dbReference>
<gene>
    <name evidence="1" type="ORF">EPUS_02714</name>
</gene>
<dbReference type="OMA" id="DACFFRG"/>
<evidence type="ECO:0000313" key="1">
    <source>
        <dbReference type="EMBL" id="ERF68258.1"/>
    </source>
</evidence>
<dbReference type="eggNOG" id="ENOG502S7B4">
    <property type="taxonomic scope" value="Eukaryota"/>
</dbReference>
<dbReference type="PANTHER" id="PTHR28181:SF1">
    <property type="entry name" value="COLD TOLERANCE PROTEIN 1"/>
    <property type="match status" value="1"/>
</dbReference>
<name>U1G8E1_ENDPU</name>
<proteinExistence type="predicted"/>
<protein>
    <submittedName>
        <fullName evidence="1">Uncharacterized protein</fullName>
    </submittedName>
</protein>
<keyword evidence="2" id="KW-1185">Reference proteome</keyword>
<dbReference type="Gene3D" id="3.40.50.1000">
    <property type="entry name" value="HAD superfamily/HAD-like"/>
    <property type="match status" value="1"/>
</dbReference>
<dbReference type="InterPro" id="IPR036412">
    <property type="entry name" value="HAD-like_sf"/>
</dbReference>
<dbReference type="OrthoDB" id="10255128at2759"/>
<dbReference type="AlphaFoldDB" id="U1G8E1"/>
<dbReference type="Proteomes" id="UP000019373">
    <property type="component" value="Unassembled WGS sequence"/>
</dbReference>
<dbReference type="SUPFAM" id="SSF56784">
    <property type="entry name" value="HAD-like"/>
    <property type="match status" value="1"/>
</dbReference>
<dbReference type="GeneID" id="19237764"/>